<dbReference type="EMBL" id="KN566469">
    <property type="protein sequence ID" value="KHJ84848.1"/>
    <property type="molecule type" value="Genomic_DNA"/>
</dbReference>
<keyword evidence="1" id="KW-0812">Transmembrane</keyword>
<dbReference type="InterPro" id="IPR053326">
    <property type="entry name" value="GPCR1-like"/>
</dbReference>
<feature type="transmembrane region" description="Helical" evidence="1">
    <location>
        <begin position="32"/>
        <end position="52"/>
    </location>
</feature>
<dbReference type="PANTHER" id="PTHR47632">
    <property type="entry name" value="FMRFAMIDE PEPTIDE RECEPTOR FAMILY-RELATED"/>
    <property type="match status" value="1"/>
</dbReference>
<keyword evidence="1" id="KW-0472">Membrane</keyword>
<name>A0A0B1SHN2_OESDE</name>
<sequence length="138" mass="15305">LTAQTLSVFITVASAFDCLILVAASPKVRNRFCSVNTSLLVIFIIICVALIYNSPHMYEIYVVDCWSVPYKAVSKDVCPTALRSNPVRLSLLCFFLLFVVLLCFPLLMLSTLLCANFVKCPYSSLCPPLLSVTSRGRK</sequence>
<dbReference type="Gene3D" id="1.20.1070.10">
    <property type="entry name" value="Rhodopsin 7-helix transmembrane proteins"/>
    <property type="match status" value="1"/>
</dbReference>
<evidence type="ECO:0008006" key="5">
    <source>
        <dbReference type="Google" id="ProtNLM"/>
    </source>
</evidence>
<reference evidence="3 4" key="1">
    <citation type="submission" date="2014-03" db="EMBL/GenBank/DDBJ databases">
        <title>Draft genome of the hookworm Oesophagostomum dentatum.</title>
        <authorList>
            <person name="Mitreva M."/>
        </authorList>
    </citation>
    <scope>NUCLEOTIDE SEQUENCE [LARGE SCALE GENOMIC DNA]</scope>
    <source>
        <strain evidence="3 4">OD-Hann</strain>
    </source>
</reference>
<evidence type="ECO:0000313" key="3">
    <source>
        <dbReference type="EMBL" id="KHJ84848.1"/>
    </source>
</evidence>
<evidence type="ECO:0000313" key="4">
    <source>
        <dbReference type="Proteomes" id="UP000053660"/>
    </source>
</evidence>
<feature type="chain" id="PRO_5012339232" description="G-protein coupled receptors family 1 profile domain-containing protein" evidence="2">
    <location>
        <begin position="16"/>
        <end position="138"/>
    </location>
</feature>
<keyword evidence="1" id="KW-1133">Transmembrane helix</keyword>
<evidence type="ECO:0000256" key="1">
    <source>
        <dbReference type="SAM" id="Phobius"/>
    </source>
</evidence>
<feature type="non-terminal residue" evidence="3">
    <location>
        <position position="1"/>
    </location>
</feature>
<proteinExistence type="predicted"/>
<dbReference type="Proteomes" id="UP000053660">
    <property type="component" value="Unassembled WGS sequence"/>
</dbReference>
<gene>
    <name evidence="3" type="ORF">OESDEN_15433</name>
</gene>
<feature type="signal peptide" evidence="2">
    <location>
        <begin position="1"/>
        <end position="15"/>
    </location>
</feature>
<keyword evidence="4" id="KW-1185">Reference proteome</keyword>
<feature type="transmembrane region" description="Helical" evidence="1">
    <location>
        <begin position="89"/>
        <end position="115"/>
    </location>
</feature>
<dbReference type="OrthoDB" id="10011262at2759"/>
<feature type="transmembrane region" description="Helical" evidence="1">
    <location>
        <begin position="6"/>
        <end position="25"/>
    </location>
</feature>
<evidence type="ECO:0000256" key="2">
    <source>
        <dbReference type="SAM" id="SignalP"/>
    </source>
</evidence>
<organism evidence="3 4">
    <name type="scientific">Oesophagostomum dentatum</name>
    <name type="common">Nodular worm</name>
    <dbReference type="NCBI Taxonomy" id="61180"/>
    <lineage>
        <taxon>Eukaryota</taxon>
        <taxon>Metazoa</taxon>
        <taxon>Ecdysozoa</taxon>
        <taxon>Nematoda</taxon>
        <taxon>Chromadorea</taxon>
        <taxon>Rhabditida</taxon>
        <taxon>Rhabditina</taxon>
        <taxon>Rhabditomorpha</taxon>
        <taxon>Strongyloidea</taxon>
        <taxon>Strongylidae</taxon>
        <taxon>Oesophagostomum</taxon>
    </lineage>
</organism>
<keyword evidence="2" id="KW-0732">Signal</keyword>
<accession>A0A0B1SHN2</accession>
<dbReference type="AlphaFoldDB" id="A0A0B1SHN2"/>
<dbReference type="PANTHER" id="PTHR47632:SF2">
    <property type="entry name" value="G-PROTEIN COUPLED RECEPTOR FRPR-1-RELATED"/>
    <property type="match status" value="1"/>
</dbReference>
<protein>
    <recommendedName>
        <fullName evidence="5">G-protein coupled receptors family 1 profile domain-containing protein</fullName>
    </recommendedName>
</protein>